<proteinExistence type="inferred from homology"/>
<evidence type="ECO:0000256" key="10">
    <source>
        <dbReference type="ARBA" id="ARBA00023049"/>
    </source>
</evidence>
<keyword evidence="13" id="KW-0732">Signal</keyword>
<evidence type="ECO:0000313" key="17">
    <source>
        <dbReference type="Proteomes" id="UP000319514"/>
    </source>
</evidence>
<feature type="signal peptide" evidence="13">
    <location>
        <begin position="1"/>
        <end position="30"/>
    </location>
</feature>
<dbReference type="Pfam" id="PF17900">
    <property type="entry name" value="Peptidase_M1_N"/>
    <property type="match status" value="1"/>
</dbReference>
<dbReference type="GO" id="GO:0006508">
    <property type="term" value="P:proteolysis"/>
    <property type="evidence" value="ECO:0007669"/>
    <property type="project" value="UniProtKB-KW"/>
</dbReference>
<evidence type="ECO:0000256" key="11">
    <source>
        <dbReference type="ARBA" id="ARBA00029811"/>
    </source>
</evidence>
<sequence>MSHRHLTIGAGAVALAVAAGAAVAGAPATAARPATGAAQGTTFTPGAAGAGDPYFPLAGNGGYDARHYDLRLAYDPTSGRLSGSSVMQARATQNLSRFDLDLTGLAVSVVTVDGRTAQARRDGQELVITPAAGIRSGHTFSVGVQYAGVPRVITDADGSIEGWVRTADGAFVVGEPVGSMSWFPSSNAPSDKASFDLRMSVPTGTSVWGNGVLRSHDTSAGRTTYWWHQPQPIPTYLVTATLGRFDQRTGRTAHGLPVYLAVDPSVTGSPWSTLQRSAEITDWETTQFGRYPFSATGGVVDNARSVGYALETATKPMYDRAPDLLTVVHELGHQWFGDSVTPRLWKDIWLNEGFATYVEWLWTERHGGVTADVQLKTLLAKYPASDPFWKTPPANPGGPANLFSTPVYERGAMALVALRQRIGEAAFARLLRTWAAQHRYGGASTADLLRTAERVSGQQLDGLFDAWLYQPRRPAGS</sequence>
<dbReference type="Gene3D" id="2.60.40.1730">
    <property type="entry name" value="tricorn interacting facor f3 domain"/>
    <property type="match status" value="1"/>
</dbReference>
<dbReference type="SUPFAM" id="SSF55486">
    <property type="entry name" value="Metalloproteases ('zincins'), catalytic domain"/>
    <property type="match status" value="1"/>
</dbReference>
<dbReference type="OrthoDB" id="100605at2"/>
<dbReference type="InterPro" id="IPR042097">
    <property type="entry name" value="Aminopeptidase_N-like_N_sf"/>
</dbReference>
<dbReference type="GO" id="GO:0008237">
    <property type="term" value="F:metallopeptidase activity"/>
    <property type="evidence" value="ECO:0007669"/>
    <property type="project" value="UniProtKB-KW"/>
</dbReference>
<feature type="domain" description="Peptidase M1 membrane alanine aminopeptidase" evidence="14">
    <location>
        <begin position="325"/>
        <end position="467"/>
    </location>
</feature>
<comment type="caution">
    <text evidence="16">The sequence shown here is derived from an EMBL/GenBank/DDBJ whole genome shotgun (WGS) entry which is preliminary data.</text>
</comment>
<evidence type="ECO:0000256" key="4">
    <source>
        <dbReference type="ARBA" id="ARBA00012564"/>
    </source>
</evidence>
<dbReference type="Proteomes" id="UP000319514">
    <property type="component" value="Unassembled WGS sequence"/>
</dbReference>
<evidence type="ECO:0000259" key="14">
    <source>
        <dbReference type="Pfam" id="PF01433"/>
    </source>
</evidence>
<keyword evidence="6" id="KW-0645">Protease</keyword>
<dbReference type="RefSeq" id="WP_141788603.1">
    <property type="nucleotide sequence ID" value="NZ_BAAAKX010000002.1"/>
</dbReference>
<feature type="domain" description="Aminopeptidase N-like N-terminal" evidence="15">
    <location>
        <begin position="66"/>
        <end position="237"/>
    </location>
</feature>
<evidence type="ECO:0000313" key="16">
    <source>
        <dbReference type="EMBL" id="TQL60745.1"/>
    </source>
</evidence>
<evidence type="ECO:0000256" key="1">
    <source>
        <dbReference type="ARBA" id="ARBA00000098"/>
    </source>
</evidence>
<dbReference type="AlphaFoldDB" id="A0A542ZK69"/>
<dbReference type="InterPro" id="IPR050344">
    <property type="entry name" value="Peptidase_M1_aminopeptidases"/>
</dbReference>
<protein>
    <recommendedName>
        <fullName evidence="5">Aminopeptidase N</fullName>
        <ecNumber evidence="4">3.4.11.2</ecNumber>
    </recommendedName>
    <alternativeName>
        <fullName evidence="11">Alanine aminopeptidase</fullName>
    </alternativeName>
    <alternativeName>
        <fullName evidence="12">Lysyl aminopeptidase</fullName>
    </alternativeName>
</protein>
<evidence type="ECO:0000256" key="3">
    <source>
        <dbReference type="ARBA" id="ARBA00010136"/>
    </source>
</evidence>
<name>A0A542ZK69_9MICO</name>
<dbReference type="InterPro" id="IPR014782">
    <property type="entry name" value="Peptidase_M1_dom"/>
</dbReference>
<comment type="cofactor">
    <cofactor evidence="2">
        <name>Zn(2+)</name>
        <dbReference type="ChEBI" id="CHEBI:29105"/>
    </cofactor>
</comment>
<dbReference type="PRINTS" id="PR00756">
    <property type="entry name" value="ALADIPTASE"/>
</dbReference>
<keyword evidence="17" id="KW-1185">Reference proteome</keyword>
<comment type="catalytic activity">
    <reaction evidence="1">
        <text>Release of an N-terminal amino acid, Xaa-|-Yaa- from a peptide, amide or arylamide. Xaa is preferably Ala, but may be most amino acids including Pro (slow action). When a terminal hydrophobic residue is followed by a prolyl residue, the two may be released as an intact Xaa-Pro dipeptide.</text>
        <dbReference type="EC" id="3.4.11.2"/>
    </reaction>
</comment>
<evidence type="ECO:0000256" key="6">
    <source>
        <dbReference type="ARBA" id="ARBA00022670"/>
    </source>
</evidence>
<dbReference type="PANTHER" id="PTHR11533">
    <property type="entry name" value="PROTEASE M1 ZINC METALLOPROTEASE"/>
    <property type="match status" value="1"/>
</dbReference>
<keyword evidence="9" id="KW-0862">Zinc</keyword>
<dbReference type="PANTHER" id="PTHR11533:SF297">
    <property type="entry name" value="AMINOPEPTIDASE N"/>
    <property type="match status" value="1"/>
</dbReference>
<organism evidence="16 17">
    <name type="scientific">Oryzihumus leptocrescens</name>
    <dbReference type="NCBI Taxonomy" id="297536"/>
    <lineage>
        <taxon>Bacteria</taxon>
        <taxon>Bacillati</taxon>
        <taxon>Actinomycetota</taxon>
        <taxon>Actinomycetes</taxon>
        <taxon>Micrococcales</taxon>
        <taxon>Intrasporangiaceae</taxon>
        <taxon>Oryzihumus</taxon>
    </lineage>
</organism>
<evidence type="ECO:0000256" key="7">
    <source>
        <dbReference type="ARBA" id="ARBA00022723"/>
    </source>
</evidence>
<comment type="similarity">
    <text evidence="3">Belongs to the peptidase M1 family.</text>
</comment>
<dbReference type="InterPro" id="IPR045357">
    <property type="entry name" value="Aminopeptidase_N-like_N"/>
</dbReference>
<dbReference type="GO" id="GO:0008270">
    <property type="term" value="F:zinc ion binding"/>
    <property type="evidence" value="ECO:0007669"/>
    <property type="project" value="InterPro"/>
</dbReference>
<dbReference type="InterPro" id="IPR027268">
    <property type="entry name" value="Peptidase_M4/M1_CTD_sf"/>
</dbReference>
<reference evidence="16 17" key="1">
    <citation type="submission" date="2019-06" db="EMBL/GenBank/DDBJ databases">
        <title>Sequencing the genomes of 1000 actinobacteria strains.</title>
        <authorList>
            <person name="Klenk H.-P."/>
        </authorList>
    </citation>
    <scope>NUCLEOTIDE SEQUENCE [LARGE SCALE GENOMIC DNA]</scope>
    <source>
        <strain evidence="16 17">DSM 18082</strain>
    </source>
</reference>
<keyword evidence="8" id="KW-0378">Hydrolase</keyword>
<evidence type="ECO:0000256" key="13">
    <source>
        <dbReference type="SAM" id="SignalP"/>
    </source>
</evidence>
<feature type="chain" id="PRO_5022094386" description="Aminopeptidase N" evidence="13">
    <location>
        <begin position="31"/>
        <end position="477"/>
    </location>
</feature>
<evidence type="ECO:0000256" key="2">
    <source>
        <dbReference type="ARBA" id="ARBA00001947"/>
    </source>
</evidence>
<evidence type="ECO:0000259" key="15">
    <source>
        <dbReference type="Pfam" id="PF17900"/>
    </source>
</evidence>
<gene>
    <name evidence="16" type="ORF">FB474_2142</name>
</gene>
<keyword evidence="7" id="KW-0479">Metal-binding</keyword>
<dbReference type="GO" id="GO:0016285">
    <property type="term" value="F:alanyl aminopeptidase activity"/>
    <property type="evidence" value="ECO:0007669"/>
    <property type="project" value="UniProtKB-EC"/>
</dbReference>
<evidence type="ECO:0000256" key="8">
    <source>
        <dbReference type="ARBA" id="ARBA00022801"/>
    </source>
</evidence>
<dbReference type="Pfam" id="PF01433">
    <property type="entry name" value="Peptidase_M1"/>
    <property type="match status" value="1"/>
</dbReference>
<dbReference type="SUPFAM" id="SSF63737">
    <property type="entry name" value="Leukotriene A4 hydrolase N-terminal domain"/>
    <property type="match status" value="1"/>
</dbReference>
<evidence type="ECO:0000256" key="9">
    <source>
        <dbReference type="ARBA" id="ARBA00022833"/>
    </source>
</evidence>
<accession>A0A542ZK69</accession>
<dbReference type="Gene3D" id="1.10.390.10">
    <property type="entry name" value="Neutral Protease Domain 2"/>
    <property type="match status" value="1"/>
</dbReference>
<dbReference type="EC" id="3.4.11.2" evidence="4"/>
<dbReference type="InterPro" id="IPR001930">
    <property type="entry name" value="Peptidase_M1"/>
</dbReference>
<dbReference type="CDD" id="cd09603">
    <property type="entry name" value="M1_APN_like"/>
    <property type="match status" value="1"/>
</dbReference>
<evidence type="ECO:0000256" key="5">
    <source>
        <dbReference type="ARBA" id="ARBA00015611"/>
    </source>
</evidence>
<evidence type="ECO:0000256" key="12">
    <source>
        <dbReference type="ARBA" id="ARBA00031533"/>
    </source>
</evidence>
<dbReference type="EMBL" id="VFOQ01000001">
    <property type="protein sequence ID" value="TQL60745.1"/>
    <property type="molecule type" value="Genomic_DNA"/>
</dbReference>
<keyword evidence="10" id="KW-0482">Metalloprotease</keyword>